<organism evidence="3 4">
    <name type="scientific">Mumia flava</name>
    <dbReference type="NCBI Taxonomy" id="1348852"/>
    <lineage>
        <taxon>Bacteria</taxon>
        <taxon>Bacillati</taxon>
        <taxon>Actinomycetota</taxon>
        <taxon>Actinomycetes</taxon>
        <taxon>Propionibacteriales</taxon>
        <taxon>Nocardioidaceae</taxon>
        <taxon>Mumia</taxon>
    </lineage>
</organism>
<dbReference type="InterPro" id="IPR008335">
    <property type="entry name" value="Mopterin_OxRdtase_euk"/>
</dbReference>
<dbReference type="InterPro" id="IPR000572">
    <property type="entry name" value="OxRdtase_Mopterin-bd_dom"/>
</dbReference>
<dbReference type="Proteomes" id="UP000230842">
    <property type="component" value="Unassembled WGS sequence"/>
</dbReference>
<feature type="domain" description="Oxidoreductase molybdopterin-binding" evidence="2">
    <location>
        <begin position="295"/>
        <end position="428"/>
    </location>
</feature>
<feature type="transmembrane region" description="Helical" evidence="1">
    <location>
        <begin position="64"/>
        <end position="88"/>
    </location>
</feature>
<dbReference type="GO" id="GO:0016491">
    <property type="term" value="F:oxidoreductase activity"/>
    <property type="evidence" value="ECO:0007669"/>
    <property type="project" value="InterPro"/>
</dbReference>
<feature type="transmembrane region" description="Helical" evidence="1">
    <location>
        <begin position="109"/>
        <end position="130"/>
    </location>
</feature>
<evidence type="ECO:0000259" key="2">
    <source>
        <dbReference type="Pfam" id="PF00174"/>
    </source>
</evidence>
<keyword evidence="1" id="KW-1133">Transmembrane helix</keyword>
<gene>
    <name evidence="3" type="ORF">CLV56_0408</name>
</gene>
<dbReference type="CDD" id="cd00321">
    <property type="entry name" value="SO_family_Moco"/>
    <property type="match status" value="1"/>
</dbReference>
<feature type="transmembrane region" description="Helical" evidence="1">
    <location>
        <begin position="21"/>
        <end position="44"/>
    </location>
</feature>
<dbReference type="AlphaFoldDB" id="A0A2M9BE96"/>
<dbReference type="Gene3D" id="3.90.420.10">
    <property type="entry name" value="Oxidoreductase, molybdopterin-binding domain"/>
    <property type="match status" value="1"/>
</dbReference>
<reference evidence="3 4" key="1">
    <citation type="submission" date="2017-11" db="EMBL/GenBank/DDBJ databases">
        <title>Genomic Encyclopedia of Archaeal and Bacterial Type Strains, Phase II (KMG-II): From Individual Species to Whole Genera.</title>
        <authorList>
            <person name="Goeker M."/>
        </authorList>
    </citation>
    <scope>NUCLEOTIDE SEQUENCE [LARGE SCALE GENOMIC DNA]</scope>
    <source>
        <strain evidence="3 4">DSM 27763</strain>
    </source>
</reference>
<evidence type="ECO:0000313" key="3">
    <source>
        <dbReference type="EMBL" id="PJJ56204.1"/>
    </source>
</evidence>
<evidence type="ECO:0000256" key="1">
    <source>
        <dbReference type="SAM" id="Phobius"/>
    </source>
</evidence>
<dbReference type="PRINTS" id="PR00407">
    <property type="entry name" value="EUMOPTERIN"/>
</dbReference>
<protein>
    <submittedName>
        <fullName evidence="3">Molybdopterin-dependent oxidoreductase-like protein</fullName>
    </submittedName>
</protein>
<accession>A0A2M9BE96</accession>
<dbReference type="PANTHER" id="PTHR43032">
    <property type="entry name" value="PROTEIN-METHIONINE-SULFOXIDE REDUCTASE"/>
    <property type="match status" value="1"/>
</dbReference>
<dbReference type="PANTHER" id="PTHR43032:SF2">
    <property type="entry name" value="BLL0505 PROTEIN"/>
    <property type="match status" value="1"/>
</dbReference>
<dbReference type="SUPFAM" id="SSF56524">
    <property type="entry name" value="Oxidoreductase molybdopterin-binding domain"/>
    <property type="match status" value="1"/>
</dbReference>
<evidence type="ECO:0000313" key="4">
    <source>
        <dbReference type="Proteomes" id="UP000230842"/>
    </source>
</evidence>
<keyword evidence="1" id="KW-0812">Transmembrane</keyword>
<sequence>MSLRLPRVEDFPQAGRGPRTTARVGTWLGLAFGICFLTGLWSHVQQTPPAWLTLPTDPAWLYRVTQGIHVIAGTAAVPLLLVKLWSVFPRLFVRPPRERVALMLHGLERLSILALVAAGIFQLASGLTNIVQWYPWSFSFRATHYAVAWLAIGALLVHLAVKWPTIRAAYARAPVEPAPPVEARAERAIETPTPPTAPLVEARAERAIETPTPTTPSVEARAERAIETPTPPTDDATTRRAVLTATGVASALAVVLTAGQTVPWLRRVSVLAVRSGDGPQDLPVNRTAAQAGVTVPDDWTLEIVHGTTSRTLTRDDLAAMPQSTERLPIACVEGWSRSADWTGVPVRALLATVGAPPDTDVRVTSLQTRGAFASSDLPAPFAADERTLLALRLNGTELDLDHGFPCRLIAPNRPGVRQTKWVTRIEVAA</sequence>
<dbReference type="EMBL" id="PGEZ01000001">
    <property type="protein sequence ID" value="PJJ56204.1"/>
    <property type="molecule type" value="Genomic_DNA"/>
</dbReference>
<dbReference type="InterPro" id="IPR036374">
    <property type="entry name" value="OxRdtase_Mopterin-bd_sf"/>
</dbReference>
<comment type="caution">
    <text evidence="3">The sequence shown here is derived from an EMBL/GenBank/DDBJ whole genome shotgun (WGS) entry which is preliminary data.</text>
</comment>
<proteinExistence type="predicted"/>
<feature type="transmembrane region" description="Helical" evidence="1">
    <location>
        <begin position="142"/>
        <end position="161"/>
    </location>
</feature>
<keyword evidence="4" id="KW-1185">Reference proteome</keyword>
<dbReference type="Pfam" id="PF00174">
    <property type="entry name" value="Oxidored_molyb"/>
    <property type="match status" value="1"/>
</dbReference>
<dbReference type="RefSeq" id="WP_245857534.1">
    <property type="nucleotide sequence ID" value="NZ_PGEZ01000001.1"/>
</dbReference>
<keyword evidence="1" id="KW-0472">Membrane</keyword>
<name>A0A2M9BE96_9ACTN</name>